<keyword evidence="1" id="KW-1133">Transmembrane helix</keyword>
<dbReference type="AlphaFoldDB" id="A0A4R0S7F9"/>
<evidence type="ECO:0000313" key="3">
    <source>
        <dbReference type="Proteomes" id="UP000293701"/>
    </source>
</evidence>
<protein>
    <submittedName>
        <fullName evidence="2">Uncharacterized protein</fullName>
    </submittedName>
</protein>
<comment type="caution">
    <text evidence="2">The sequence shown here is derived from an EMBL/GenBank/DDBJ whole genome shotgun (WGS) entry which is preliminary data.</text>
</comment>
<gene>
    <name evidence="2" type="ORF">MCC10002_0913</name>
</gene>
<feature type="transmembrane region" description="Helical" evidence="1">
    <location>
        <begin position="6"/>
        <end position="31"/>
    </location>
</feature>
<evidence type="ECO:0000256" key="1">
    <source>
        <dbReference type="SAM" id="Phobius"/>
    </source>
</evidence>
<keyword evidence="1" id="KW-0472">Membrane</keyword>
<proteinExistence type="predicted"/>
<evidence type="ECO:0000313" key="2">
    <source>
        <dbReference type="EMBL" id="TCD74589.1"/>
    </source>
</evidence>
<sequence>MMSERYRLAMAVGLTVTVAGIASSVLVMLLLKERRNHDNAV</sequence>
<reference evidence="2 3" key="1">
    <citation type="journal article" date="2018" name="Sci. Rep.">
        <title>Genomic diversity and distribution of Bifidobacterium longum subsp. longum across the human lifespan.</title>
        <authorList>
            <person name="Odamaki T."/>
            <person name="Bottacini F."/>
            <person name="Kato K."/>
            <person name="Mitsuyama E."/>
            <person name="Yoshida K."/>
            <person name="Horigome A."/>
            <person name="Xiao J.Z."/>
            <person name="van Sinderen D."/>
        </authorList>
    </citation>
    <scope>NUCLEOTIDE SEQUENCE [LARGE SCALE GENOMIC DNA]</scope>
    <source>
        <strain evidence="2 3">MCC10002</strain>
    </source>
</reference>
<name>A0A4R0S7F9_BIFLL</name>
<keyword evidence="1" id="KW-0812">Transmembrane</keyword>
<dbReference type="RefSeq" id="WP_014485715.1">
    <property type="nucleotide sequence ID" value="NZ_JABRBV010000001.1"/>
</dbReference>
<dbReference type="Proteomes" id="UP000293701">
    <property type="component" value="Unassembled WGS sequence"/>
</dbReference>
<organism evidence="2 3">
    <name type="scientific">Bifidobacterium longum subsp. longum</name>
    <dbReference type="NCBI Taxonomy" id="1679"/>
    <lineage>
        <taxon>Bacteria</taxon>
        <taxon>Bacillati</taxon>
        <taxon>Actinomycetota</taxon>
        <taxon>Actinomycetes</taxon>
        <taxon>Bifidobacteriales</taxon>
        <taxon>Bifidobacteriaceae</taxon>
        <taxon>Bifidobacterium</taxon>
    </lineage>
</organism>
<accession>A0A4R0S7F9</accession>
<dbReference type="EMBL" id="SHPM01000017">
    <property type="protein sequence ID" value="TCD74589.1"/>
    <property type="molecule type" value="Genomic_DNA"/>
</dbReference>